<evidence type="ECO:0000256" key="3">
    <source>
        <dbReference type="ARBA" id="ARBA00022692"/>
    </source>
</evidence>
<dbReference type="Proteomes" id="UP000809243">
    <property type="component" value="Unassembled WGS sequence"/>
</dbReference>
<keyword evidence="4 7" id="KW-1133">Transmembrane helix</keyword>
<gene>
    <name evidence="10" type="ORF">JW744_05795</name>
</gene>
<dbReference type="GO" id="GO:0022857">
    <property type="term" value="F:transmembrane transporter activity"/>
    <property type="evidence" value="ECO:0007669"/>
    <property type="project" value="TreeGrafter"/>
</dbReference>
<dbReference type="Pfam" id="PF02687">
    <property type="entry name" value="FtsX"/>
    <property type="match status" value="1"/>
</dbReference>
<feature type="transmembrane region" description="Helical" evidence="7">
    <location>
        <begin position="361"/>
        <end position="383"/>
    </location>
</feature>
<comment type="caution">
    <text evidence="10">The sequence shown here is derived from an EMBL/GenBank/DDBJ whole genome shotgun (WGS) entry which is preliminary data.</text>
</comment>
<evidence type="ECO:0000256" key="6">
    <source>
        <dbReference type="ARBA" id="ARBA00038076"/>
    </source>
</evidence>
<feature type="transmembrane region" description="Helical" evidence="7">
    <location>
        <begin position="324"/>
        <end position="355"/>
    </location>
</feature>
<evidence type="ECO:0000256" key="4">
    <source>
        <dbReference type="ARBA" id="ARBA00022989"/>
    </source>
</evidence>
<proteinExistence type="inferred from homology"/>
<dbReference type="InterPro" id="IPR025857">
    <property type="entry name" value="MacB_PCD"/>
</dbReference>
<keyword evidence="3 7" id="KW-0812">Transmembrane</keyword>
<keyword evidence="2" id="KW-1003">Cell membrane</keyword>
<keyword evidence="5 7" id="KW-0472">Membrane</keyword>
<comment type="similarity">
    <text evidence="6">Belongs to the ABC-4 integral membrane protein family.</text>
</comment>
<evidence type="ECO:0000256" key="2">
    <source>
        <dbReference type="ARBA" id="ARBA00022475"/>
    </source>
</evidence>
<dbReference type="EMBL" id="JAFGDB010000102">
    <property type="protein sequence ID" value="MBN2067953.1"/>
    <property type="molecule type" value="Genomic_DNA"/>
</dbReference>
<feature type="domain" description="ABC3 transporter permease C-terminal" evidence="8">
    <location>
        <begin position="276"/>
        <end position="392"/>
    </location>
</feature>
<dbReference type="Pfam" id="PF12704">
    <property type="entry name" value="MacB_PCD"/>
    <property type="match status" value="1"/>
</dbReference>
<dbReference type="InterPro" id="IPR003838">
    <property type="entry name" value="ABC3_permease_C"/>
</dbReference>
<organism evidence="10 11">
    <name type="scientific">Candidatus Iainarchaeum sp</name>
    <dbReference type="NCBI Taxonomy" id="3101447"/>
    <lineage>
        <taxon>Archaea</taxon>
        <taxon>Candidatus Iainarchaeota</taxon>
        <taxon>Candidatus Iainarchaeia</taxon>
        <taxon>Candidatus Iainarchaeales</taxon>
        <taxon>Candidatus Iainarchaeaceae</taxon>
        <taxon>Candidatus Iainarchaeum</taxon>
    </lineage>
</organism>
<evidence type="ECO:0000259" key="8">
    <source>
        <dbReference type="Pfam" id="PF02687"/>
    </source>
</evidence>
<evidence type="ECO:0000256" key="1">
    <source>
        <dbReference type="ARBA" id="ARBA00004651"/>
    </source>
</evidence>
<dbReference type="PANTHER" id="PTHR30572:SF4">
    <property type="entry name" value="ABC TRANSPORTER PERMEASE YTRF"/>
    <property type="match status" value="1"/>
</dbReference>
<dbReference type="GO" id="GO:0005886">
    <property type="term" value="C:plasma membrane"/>
    <property type="evidence" value="ECO:0007669"/>
    <property type="project" value="UniProtKB-SubCell"/>
</dbReference>
<evidence type="ECO:0000256" key="5">
    <source>
        <dbReference type="ARBA" id="ARBA00023136"/>
    </source>
</evidence>
<sequence>MIDEELVSVAYRNLKMHKMRSLLTLLGIVIGIGAIVALVSIGEGLNQAITEQFEMLGLDTLFVEPGSGAGFSTAVSRTLKDSDIRLIEGIPGVEAAMGFYETAAIAEFRDKKASVLILGFDPNKREYLEKAGYLILSKGRNLESTDKYSILIPEGFSEDGFIEETLKIKDSLAINEQKFQIVGITEDLSSLMGGGLVSNFIFMPKETVQDFFGEEDPVEIAVQVTDRTLVDEVSEKIERRLKQAHGEEDFYIMTTENIMEAAGVVIGLVQVVLVGLAAISLLVGGIGIMNTMLMSVLERTREIGVMKAVGATNSRVLSIFLMEAGLIGAIGGVIGSAFGLLIAAGVSVVATAVGFPLPFGINPIVLAGATAFAMLVGMVAGYVPARRAAMLEPVEALRHGS</sequence>
<protein>
    <submittedName>
        <fullName evidence="10">ABC transporter permease</fullName>
    </submittedName>
</protein>
<reference evidence="10" key="1">
    <citation type="submission" date="2021-01" db="EMBL/GenBank/DDBJ databases">
        <title>Active Sulfur Cycling in an Early Earth Analoge.</title>
        <authorList>
            <person name="Hahn C.R."/>
            <person name="Youssef N.H."/>
            <person name="Elshahed M."/>
        </authorList>
    </citation>
    <scope>NUCLEOTIDE SEQUENCE</scope>
    <source>
        <strain evidence="10">Zod_Metabat.1151</strain>
    </source>
</reference>
<feature type="domain" description="MacB-like periplasmic core" evidence="9">
    <location>
        <begin position="21"/>
        <end position="239"/>
    </location>
</feature>
<accession>A0A939C6X9</accession>
<evidence type="ECO:0000313" key="11">
    <source>
        <dbReference type="Proteomes" id="UP000809243"/>
    </source>
</evidence>
<dbReference type="PANTHER" id="PTHR30572">
    <property type="entry name" value="MEMBRANE COMPONENT OF TRANSPORTER-RELATED"/>
    <property type="match status" value="1"/>
</dbReference>
<comment type="subcellular location">
    <subcellularLocation>
        <location evidence="1">Cell membrane</location>
        <topology evidence="1">Multi-pass membrane protein</topology>
    </subcellularLocation>
</comment>
<evidence type="ECO:0000256" key="7">
    <source>
        <dbReference type="SAM" id="Phobius"/>
    </source>
</evidence>
<dbReference type="InterPro" id="IPR050250">
    <property type="entry name" value="Macrolide_Exporter_MacB"/>
</dbReference>
<evidence type="ECO:0000259" key="9">
    <source>
        <dbReference type="Pfam" id="PF12704"/>
    </source>
</evidence>
<dbReference type="AlphaFoldDB" id="A0A939C6X9"/>
<feature type="transmembrane region" description="Helical" evidence="7">
    <location>
        <begin position="261"/>
        <end position="289"/>
    </location>
</feature>
<evidence type="ECO:0000313" key="10">
    <source>
        <dbReference type="EMBL" id="MBN2067953.1"/>
    </source>
</evidence>
<feature type="transmembrane region" description="Helical" evidence="7">
    <location>
        <begin position="21"/>
        <end position="42"/>
    </location>
</feature>
<name>A0A939C6X9_9ARCH</name>